<protein>
    <submittedName>
        <fullName evidence="1">Uncharacterized protein</fullName>
    </submittedName>
</protein>
<dbReference type="Proteomes" id="UP000235392">
    <property type="component" value="Unassembled WGS sequence"/>
</dbReference>
<dbReference type="AlphaFoldDB" id="A0A2N5RW68"/>
<reference evidence="1 2" key="1">
    <citation type="submission" date="2017-11" db="EMBL/GenBank/DDBJ databases">
        <title>De novo assembly and phasing of dikaryotic genomes from two isolates of Puccinia coronata f. sp. avenae, the causal agent of oat crown rust.</title>
        <authorList>
            <person name="Miller M.E."/>
            <person name="Zhang Y."/>
            <person name="Omidvar V."/>
            <person name="Sperschneider J."/>
            <person name="Schwessinger B."/>
            <person name="Raley C."/>
            <person name="Palmer J.M."/>
            <person name="Garnica D."/>
            <person name="Upadhyaya N."/>
            <person name="Rathjen J."/>
            <person name="Taylor J.M."/>
            <person name="Park R.F."/>
            <person name="Dodds P.N."/>
            <person name="Hirsch C.D."/>
            <person name="Kianian S.F."/>
            <person name="Figueroa M."/>
        </authorList>
    </citation>
    <scope>NUCLEOTIDE SEQUENCE [LARGE SCALE GENOMIC DNA]</scope>
    <source>
        <strain evidence="1">12SD80</strain>
    </source>
</reference>
<proteinExistence type="predicted"/>
<dbReference type="EMBL" id="PGCI01001379">
    <property type="protein sequence ID" value="PLW05202.1"/>
    <property type="molecule type" value="Genomic_DNA"/>
</dbReference>
<gene>
    <name evidence="1" type="ORF">PCASD_25209</name>
</gene>
<name>A0A2N5RW68_9BASI</name>
<organism evidence="1 2">
    <name type="scientific">Puccinia coronata f. sp. avenae</name>
    <dbReference type="NCBI Taxonomy" id="200324"/>
    <lineage>
        <taxon>Eukaryota</taxon>
        <taxon>Fungi</taxon>
        <taxon>Dikarya</taxon>
        <taxon>Basidiomycota</taxon>
        <taxon>Pucciniomycotina</taxon>
        <taxon>Pucciniomycetes</taxon>
        <taxon>Pucciniales</taxon>
        <taxon>Pucciniaceae</taxon>
        <taxon>Puccinia</taxon>
    </lineage>
</organism>
<evidence type="ECO:0000313" key="2">
    <source>
        <dbReference type="Proteomes" id="UP000235392"/>
    </source>
</evidence>
<sequence length="65" mass="7816">MDAKSMIGAAALYLQTVQPRRWWWLHPAQEQRARENKRPTPNWQERVVKRLLMGYGFRPNVNRPN</sequence>
<evidence type="ECO:0000313" key="1">
    <source>
        <dbReference type="EMBL" id="PLW05202.1"/>
    </source>
</evidence>
<comment type="caution">
    <text evidence="1">The sequence shown here is derived from an EMBL/GenBank/DDBJ whole genome shotgun (WGS) entry which is preliminary data.</text>
</comment>
<accession>A0A2N5RW68</accession>